<dbReference type="PANTHER" id="PTHR46236">
    <property type="entry name" value="TRAF-LIKE SUPERFAMILY PROTEIN"/>
    <property type="match status" value="1"/>
</dbReference>
<dbReference type="Gene3D" id="2.60.210.10">
    <property type="entry name" value="Apoptosis, Tumor Necrosis Factor Receptor Associated Protein 2, Chain A"/>
    <property type="match status" value="1"/>
</dbReference>
<dbReference type="PROSITE" id="PS50144">
    <property type="entry name" value="MATH"/>
    <property type="match status" value="1"/>
</dbReference>
<dbReference type="InterPro" id="IPR050804">
    <property type="entry name" value="MCC"/>
</dbReference>
<gene>
    <name evidence="3" type="ordered locus">At3g29580</name>
</gene>
<dbReference type="AlphaFoldDB" id="Q6E237"/>
<feature type="domain" description="MATH" evidence="2">
    <location>
        <begin position="6"/>
        <end position="99"/>
    </location>
</feature>
<proteinExistence type="evidence at transcript level"/>
<dbReference type="Pfam" id="PF22486">
    <property type="entry name" value="MATH_2"/>
    <property type="match status" value="1"/>
</dbReference>
<dbReference type="InterPro" id="IPR002083">
    <property type="entry name" value="MATH/TRAF_dom"/>
</dbReference>
<evidence type="ECO:0000256" key="1">
    <source>
        <dbReference type="ARBA" id="ARBA00023054"/>
    </source>
</evidence>
<accession>Q6E237</accession>
<dbReference type="EMBL" id="AY600586">
    <property type="protein sequence ID" value="AAT68385.1"/>
    <property type="molecule type" value="mRNA"/>
</dbReference>
<organism evidence="3">
    <name type="scientific">Arabidopsis thaliana</name>
    <name type="common">Mouse-ear cress</name>
    <dbReference type="NCBI Taxonomy" id="3702"/>
    <lineage>
        <taxon>Eukaryota</taxon>
        <taxon>Viridiplantae</taxon>
        <taxon>Streptophyta</taxon>
        <taxon>Embryophyta</taxon>
        <taxon>Tracheophyta</taxon>
        <taxon>Spermatophyta</taxon>
        <taxon>Magnoliopsida</taxon>
        <taxon>eudicotyledons</taxon>
        <taxon>Gunneridae</taxon>
        <taxon>Pentapetalae</taxon>
        <taxon>rosids</taxon>
        <taxon>malvids</taxon>
        <taxon>Brassicales</taxon>
        <taxon>Brassicaceae</taxon>
        <taxon>Camelineae</taxon>
        <taxon>Arabidopsis</taxon>
    </lineage>
</organism>
<dbReference type="SUPFAM" id="SSF49599">
    <property type="entry name" value="TRAF domain-like"/>
    <property type="match status" value="1"/>
</dbReference>
<dbReference type="CDD" id="cd00121">
    <property type="entry name" value="MATH"/>
    <property type="match status" value="1"/>
</dbReference>
<protein>
    <recommendedName>
        <fullName evidence="2">MATH domain-containing protein</fullName>
    </recommendedName>
</protein>
<dbReference type="PANTHER" id="PTHR46236:SF11">
    <property type="entry name" value="TRAF-LIKE SUPERFAMILY PROTEIN"/>
    <property type="match status" value="1"/>
</dbReference>
<dbReference type="InterPro" id="IPR008974">
    <property type="entry name" value="TRAF-like"/>
</dbReference>
<reference evidence="3" key="1">
    <citation type="submission" date="2004-04" db="EMBL/GenBank/DDBJ databases">
        <title>Reconstruction of cDNA sequences for hypothetical genes in Arabidopsis thaliana from 5' and 3' RACE products.</title>
        <authorList>
            <person name="Xiao Y."/>
            <person name="Underwood B."/>
            <person name="Moskal W."/>
            <person name="Torian U."/>
            <person name="Redman J."/>
            <person name="Wu H.C."/>
            <person name="Utterback T."/>
            <person name="Town C.D."/>
        </authorList>
    </citation>
    <scope>NUCLEOTIDE SEQUENCE</scope>
</reference>
<name>Q6E237_ARATH</name>
<sequence length="99" mass="11175">MGNLDDNKFTWVIKNVPTLNSDMLFSNYFVIGGCSWRVVAHSKENNFKESLSLTLIVAEDSAQKMGCGWSRYAKIIFTLVNQISEILSQRIGGICEAYF</sequence>
<keyword evidence="1" id="KW-0175">Coiled coil</keyword>
<evidence type="ECO:0000259" key="2">
    <source>
        <dbReference type="PROSITE" id="PS50144"/>
    </source>
</evidence>
<evidence type="ECO:0000313" key="3">
    <source>
        <dbReference type="EMBL" id="AAT68385.1"/>
    </source>
</evidence>